<dbReference type="PROSITE" id="PS51272">
    <property type="entry name" value="SLH"/>
    <property type="match status" value="3"/>
</dbReference>
<dbReference type="EMBL" id="WHNY01000004">
    <property type="protein sequence ID" value="NOU62558.1"/>
    <property type="molecule type" value="Genomic_DNA"/>
</dbReference>
<dbReference type="InterPro" id="IPR028994">
    <property type="entry name" value="Integrin_alpha_N"/>
</dbReference>
<name>A0ABX1X388_9BACL</name>
<protein>
    <recommendedName>
        <fullName evidence="2">SLH domain-containing protein</fullName>
    </recommendedName>
</protein>
<dbReference type="InterPro" id="IPR025883">
    <property type="entry name" value="Cadherin-like_domain"/>
</dbReference>
<dbReference type="RefSeq" id="WP_171628376.1">
    <property type="nucleotide sequence ID" value="NZ_WHNY01000004.1"/>
</dbReference>
<feature type="domain" description="SLH" evidence="2">
    <location>
        <begin position="937"/>
        <end position="997"/>
    </location>
</feature>
<keyword evidence="1" id="KW-0732">Signal</keyword>
<evidence type="ECO:0000256" key="1">
    <source>
        <dbReference type="ARBA" id="ARBA00022729"/>
    </source>
</evidence>
<comment type="caution">
    <text evidence="3">The sequence shown here is derived from an EMBL/GenBank/DDBJ whole genome shotgun (WGS) entry which is preliminary data.</text>
</comment>
<organism evidence="3 4">
    <name type="scientific">Paenibacillus plantarum</name>
    <dbReference type="NCBI Taxonomy" id="2654975"/>
    <lineage>
        <taxon>Bacteria</taxon>
        <taxon>Bacillati</taxon>
        <taxon>Bacillota</taxon>
        <taxon>Bacilli</taxon>
        <taxon>Bacillales</taxon>
        <taxon>Paenibacillaceae</taxon>
        <taxon>Paenibacillus</taxon>
    </lineage>
</organism>
<dbReference type="SUPFAM" id="SSF69318">
    <property type="entry name" value="Integrin alpha N-terminal domain"/>
    <property type="match status" value="2"/>
</dbReference>
<evidence type="ECO:0000259" key="2">
    <source>
        <dbReference type="PROSITE" id="PS51272"/>
    </source>
</evidence>
<keyword evidence="4" id="KW-1185">Reference proteome</keyword>
<dbReference type="Gene3D" id="2.130.10.130">
    <property type="entry name" value="Integrin alpha, N-terminal"/>
    <property type="match status" value="2"/>
</dbReference>
<reference evidence="3 4" key="1">
    <citation type="submission" date="2019-10" db="EMBL/GenBank/DDBJ databases">
        <title>Description of Paenibacillus humi sp. nov.</title>
        <authorList>
            <person name="Carlier A."/>
            <person name="Qi S."/>
        </authorList>
    </citation>
    <scope>NUCLEOTIDE SEQUENCE [LARGE SCALE GENOMIC DNA]</scope>
    <source>
        <strain evidence="3 4">LMG 31461</strain>
    </source>
</reference>
<dbReference type="InterPro" id="IPR013783">
    <property type="entry name" value="Ig-like_fold"/>
</dbReference>
<accession>A0ABX1X388</accession>
<dbReference type="Pfam" id="PF00395">
    <property type="entry name" value="SLH"/>
    <property type="match status" value="3"/>
</dbReference>
<evidence type="ECO:0000313" key="3">
    <source>
        <dbReference type="EMBL" id="NOU62558.1"/>
    </source>
</evidence>
<sequence length="1001" mass="104831">MIFLQRQQFLLAKIALVVILFITLYTPRQVHAAAFQTNNYGASSTIDVATVDLNNDGHLDLATVLQPGNGTSSFSIRLGNGDGTFGAETAYTFSGYASAITYADFNGDSNIDLAITRASPSSYLILLGNGDGTFQPPLSASIGGTSNFIAAADFDHDGKMDLAMTYVSGSNVYVMLGNGDGTFQASTSFGTGSVTFQLTAKDFNGDGNPDLAVVSYLDRKINVLLGNGDGTFAVKVDYSAGQFAQRVATGDLNKDGILDMVVCSSSGAITILLGNGDGTFQNLGNKSFGVDPRAVLIGDYIGDGEADILIANFGLSSNIFSIFEGHGDGTFESAKRYGYSGEGSTSLQMMSGDFNEDGWLDVVIIRQLGSTVDVVLANHRIAQLQSLNLSGGAALHMPFDTETLIYTSRVPYSVYGIDVTPTVTDATATVTVGVYGDTQETVNSGQPSSSLPLNVGVNTIEVTVTAQDGTTIQTYTVDVTRERNTDASLSGLSLTGGAALSPSFLSSTLNYASTVAYSQSSIQVTPVADATATMKVKVNGGTPEAVNSGQPSSSLPLNVGVNTIEVTVTAQDGTTIQTYTVDVTRERNTDASLSGLSLTGGAAISPTFLSSMLNYASAVAYSQSSIQVTPVADATATVVVKVNGGTPEAVDSGQPSSSLPLNVGVNTIEVTVTAQDGTTTQTYTVNVTRLAETNTGSGSVQLSSNADLKQLTVKVNGDELKLTPIFTAEMTSYQAQTSASEVSIEAFASDPGASVTLGGINLVGNTTVALTNGDNVFKIIVKAENGTVKSYSLTIQRQTELAPLPVESPACAFLDIKGHWAELHICEAAEKGIVKGKLETEFDPQGLVTRVEFTTMLLRALGVTSEAVGGNKQIFTDQAQIPSWAIATVSHAVEMAIVQGYPDGSFQPMQTVTRSEMAAMLARAMKWDTQLDPKTTFADDADIPKWARESIYTSASRGLLNGREGNRLVPGGMTTRADAATVMLRVWNLSRAMVGQGQTAH</sequence>
<feature type="domain" description="SLH" evidence="2">
    <location>
        <begin position="808"/>
        <end position="871"/>
    </location>
</feature>
<gene>
    <name evidence="3" type="ORF">GC096_00670</name>
</gene>
<dbReference type="InterPro" id="IPR001119">
    <property type="entry name" value="SLH_dom"/>
</dbReference>
<dbReference type="InterPro" id="IPR013517">
    <property type="entry name" value="FG-GAP"/>
</dbReference>
<feature type="domain" description="SLH" evidence="2">
    <location>
        <begin position="872"/>
        <end position="935"/>
    </location>
</feature>
<evidence type="ECO:0000313" key="4">
    <source>
        <dbReference type="Proteomes" id="UP000653578"/>
    </source>
</evidence>
<proteinExistence type="predicted"/>
<dbReference type="Gene3D" id="2.30.30.100">
    <property type="match status" value="2"/>
</dbReference>
<dbReference type="Gene3D" id="2.60.40.10">
    <property type="entry name" value="Immunoglobulins"/>
    <property type="match status" value="2"/>
</dbReference>
<dbReference type="Proteomes" id="UP000653578">
    <property type="component" value="Unassembled WGS sequence"/>
</dbReference>
<dbReference type="PANTHER" id="PTHR46580">
    <property type="entry name" value="SENSOR KINASE-RELATED"/>
    <property type="match status" value="1"/>
</dbReference>
<dbReference type="Pfam" id="PF12733">
    <property type="entry name" value="Cadherin-like"/>
    <property type="match status" value="4"/>
</dbReference>
<dbReference type="Pfam" id="PF13517">
    <property type="entry name" value="FG-GAP_3"/>
    <property type="match status" value="3"/>
</dbReference>